<protein>
    <recommendedName>
        <fullName evidence="7">Major facilitator superfamily (MFS) profile domain-containing protein</fullName>
    </recommendedName>
</protein>
<dbReference type="EMBL" id="KN847321">
    <property type="protein sequence ID" value="KIW52430.1"/>
    <property type="molecule type" value="Genomic_DNA"/>
</dbReference>
<evidence type="ECO:0000259" key="7">
    <source>
        <dbReference type="PROSITE" id="PS50850"/>
    </source>
</evidence>
<dbReference type="Gene3D" id="1.20.1250.20">
    <property type="entry name" value="MFS general substrate transporter like domains"/>
    <property type="match status" value="2"/>
</dbReference>
<dbReference type="RefSeq" id="XP_013313014.1">
    <property type="nucleotide sequence ID" value="XM_013457560.1"/>
</dbReference>
<dbReference type="Proteomes" id="UP000054342">
    <property type="component" value="Unassembled WGS sequence"/>
</dbReference>
<proteinExistence type="predicted"/>
<dbReference type="Pfam" id="PF07690">
    <property type="entry name" value="MFS_1"/>
    <property type="match status" value="1"/>
</dbReference>
<feature type="transmembrane region" description="Helical" evidence="6">
    <location>
        <begin position="342"/>
        <end position="359"/>
    </location>
</feature>
<dbReference type="GO" id="GO:0022857">
    <property type="term" value="F:transmembrane transporter activity"/>
    <property type="evidence" value="ECO:0007669"/>
    <property type="project" value="InterPro"/>
</dbReference>
<feature type="transmembrane region" description="Helical" evidence="6">
    <location>
        <begin position="302"/>
        <end position="322"/>
    </location>
</feature>
<evidence type="ECO:0000256" key="1">
    <source>
        <dbReference type="ARBA" id="ARBA00004141"/>
    </source>
</evidence>
<keyword evidence="9" id="KW-1185">Reference proteome</keyword>
<feature type="transmembrane region" description="Helical" evidence="6">
    <location>
        <begin position="186"/>
        <end position="207"/>
    </location>
</feature>
<evidence type="ECO:0000256" key="2">
    <source>
        <dbReference type="ARBA" id="ARBA00022448"/>
    </source>
</evidence>
<dbReference type="InterPro" id="IPR020846">
    <property type="entry name" value="MFS_dom"/>
</dbReference>
<dbReference type="AlphaFoldDB" id="A0A0D2ECM0"/>
<gene>
    <name evidence="8" type="ORF">PV05_08066</name>
</gene>
<dbReference type="GeneID" id="25329974"/>
<feature type="transmembrane region" description="Helical" evidence="6">
    <location>
        <begin position="156"/>
        <end position="174"/>
    </location>
</feature>
<dbReference type="PANTHER" id="PTHR43791">
    <property type="entry name" value="PERMEASE-RELATED"/>
    <property type="match status" value="1"/>
</dbReference>
<evidence type="ECO:0000313" key="8">
    <source>
        <dbReference type="EMBL" id="KIW52430.1"/>
    </source>
</evidence>
<accession>A0A0D2ECM0</accession>
<feature type="transmembrane region" description="Helical" evidence="6">
    <location>
        <begin position="428"/>
        <end position="449"/>
    </location>
</feature>
<keyword evidence="5 6" id="KW-0472">Membrane</keyword>
<dbReference type="InterPro" id="IPR036259">
    <property type="entry name" value="MFS_trans_sf"/>
</dbReference>
<feature type="transmembrane region" description="Helical" evidence="6">
    <location>
        <begin position="461"/>
        <end position="482"/>
    </location>
</feature>
<evidence type="ECO:0000256" key="6">
    <source>
        <dbReference type="SAM" id="Phobius"/>
    </source>
</evidence>
<organism evidence="8 9">
    <name type="scientific">Exophiala xenobiotica</name>
    <dbReference type="NCBI Taxonomy" id="348802"/>
    <lineage>
        <taxon>Eukaryota</taxon>
        <taxon>Fungi</taxon>
        <taxon>Dikarya</taxon>
        <taxon>Ascomycota</taxon>
        <taxon>Pezizomycotina</taxon>
        <taxon>Eurotiomycetes</taxon>
        <taxon>Chaetothyriomycetidae</taxon>
        <taxon>Chaetothyriales</taxon>
        <taxon>Herpotrichiellaceae</taxon>
        <taxon>Exophiala</taxon>
    </lineage>
</organism>
<keyword evidence="4 6" id="KW-1133">Transmembrane helix</keyword>
<dbReference type="PROSITE" id="PS50850">
    <property type="entry name" value="MFS"/>
    <property type="match status" value="1"/>
</dbReference>
<keyword evidence="3 6" id="KW-0812">Transmembrane</keyword>
<reference evidence="8 9" key="1">
    <citation type="submission" date="2015-01" db="EMBL/GenBank/DDBJ databases">
        <title>The Genome Sequence of Exophiala xenobiotica CBS118157.</title>
        <authorList>
            <consortium name="The Broad Institute Genomics Platform"/>
            <person name="Cuomo C."/>
            <person name="de Hoog S."/>
            <person name="Gorbushina A."/>
            <person name="Stielow B."/>
            <person name="Teixiera M."/>
            <person name="Abouelleil A."/>
            <person name="Chapman S.B."/>
            <person name="Priest M."/>
            <person name="Young S.K."/>
            <person name="Wortman J."/>
            <person name="Nusbaum C."/>
            <person name="Birren B."/>
        </authorList>
    </citation>
    <scope>NUCLEOTIDE SEQUENCE [LARGE SCALE GENOMIC DNA]</scope>
    <source>
        <strain evidence="8 9">CBS 118157</strain>
    </source>
</reference>
<feature type="transmembrane region" description="Helical" evidence="6">
    <location>
        <begin position="126"/>
        <end position="144"/>
    </location>
</feature>
<dbReference type="SUPFAM" id="SSF103473">
    <property type="entry name" value="MFS general substrate transporter"/>
    <property type="match status" value="1"/>
</dbReference>
<dbReference type="GO" id="GO:0016020">
    <property type="term" value="C:membrane"/>
    <property type="evidence" value="ECO:0007669"/>
    <property type="project" value="UniProtKB-SubCell"/>
</dbReference>
<dbReference type="HOGENOM" id="CLU_001265_0_1_1"/>
<keyword evidence="2" id="KW-0813">Transport</keyword>
<dbReference type="OrthoDB" id="9971669at2759"/>
<name>A0A0D2ECM0_9EURO</name>
<feature type="transmembrane region" description="Helical" evidence="6">
    <location>
        <begin position="219"/>
        <end position="242"/>
    </location>
</feature>
<evidence type="ECO:0000256" key="5">
    <source>
        <dbReference type="ARBA" id="ARBA00023136"/>
    </source>
</evidence>
<dbReference type="FunFam" id="1.20.1250.20:FF:000034">
    <property type="entry name" value="MFS general substrate transporter"/>
    <property type="match status" value="1"/>
</dbReference>
<sequence length="517" mass="57143">MAATNVKTEIPSEQKMAADIQMTKTETLEEGQQQDVSTVDYFTPDPAFERKLVRKLDLLTIPMMILIYFLSFLDRTNIGNARLEGLQQTLGLTDTTYRIALTILYVPYITLEIPSNLLFKKIGPHIFLPTLVTLWGIVSTLQGLVKSTGGLYADRFFLGAVEAGIVPGIILYLSSWYKRDELQVRIGYFWGAASLSGAIGGLLAAAISNLSGRAGLGGWSWIFIIEGMVTVACGLSAFFLIAQSPDNTRFLSAKERAYAAARLRHDNMHGNDVVINGETHHLKVHDGFAFKTVLSVFQDPQMWILALIAFTSGTLVFSQAYFLPTVVAGLKNIVTTPVKAQLLTVPPYTLGVIGTFIGCRYSDKYHFRYPSLAIPALIAIVGVAVIYSTKGEGVRYFGIHLAVAGIYSSVPTYLSWASNNFSGHYRRATGVAAVFVFTNCGGILSTWLFRASEAPDYSTAYRINLAFLCLFLAAGTCLSFHYRRQNKIRNGFVQRGEIEEYGKDKDGDCHVFFRYIC</sequence>
<comment type="subcellular location">
    <subcellularLocation>
        <location evidence="1">Membrane</location>
        <topology evidence="1">Multi-pass membrane protein</topology>
    </subcellularLocation>
</comment>
<feature type="transmembrane region" description="Helical" evidence="6">
    <location>
        <begin position="371"/>
        <end position="388"/>
    </location>
</feature>
<dbReference type="FunFam" id="1.20.1250.20:FF:000013">
    <property type="entry name" value="MFS general substrate transporter"/>
    <property type="match status" value="1"/>
</dbReference>
<feature type="transmembrane region" description="Helical" evidence="6">
    <location>
        <begin position="394"/>
        <end position="416"/>
    </location>
</feature>
<evidence type="ECO:0000256" key="4">
    <source>
        <dbReference type="ARBA" id="ARBA00022989"/>
    </source>
</evidence>
<feature type="transmembrane region" description="Helical" evidence="6">
    <location>
        <begin position="99"/>
        <end position="119"/>
    </location>
</feature>
<feature type="transmembrane region" description="Helical" evidence="6">
    <location>
        <begin position="56"/>
        <end position="73"/>
    </location>
</feature>
<feature type="domain" description="Major facilitator superfamily (MFS) profile" evidence="7">
    <location>
        <begin position="60"/>
        <end position="487"/>
    </location>
</feature>
<evidence type="ECO:0000256" key="3">
    <source>
        <dbReference type="ARBA" id="ARBA00022692"/>
    </source>
</evidence>
<evidence type="ECO:0000313" key="9">
    <source>
        <dbReference type="Proteomes" id="UP000054342"/>
    </source>
</evidence>
<dbReference type="InterPro" id="IPR011701">
    <property type="entry name" value="MFS"/>
</dbReference>
<dbReference type="PANTHER" id="PTHR43791:SF85">
    <property type="entry name" value="TRANSPORTER, PUTATIVE (AFU_ORTHOLOGUE AFUA_6G00710)-RELATED"/>
    <property type="match status" value="1"/>
</dbReference>